<accession>A0ACB9ZF50</accession>
<evidence type="ECO:0000313" key="2">
    <source>
        <dbReference type="Proteomes" id="UP001497700"/>
    </source>
</evidence>
<organism evidence="1 2">
    <name type="scientific">Hypoxylon rubiginosum</name>
    <dbReference type="NCBI Taxonomy" id="110542"/>
    <lineage>
        <taxon>Eukaryota</taxon>
        <taxon>Fungi</taxon>
        <taxon>Dikarya</taxon>
        <taxon>Ascomycota</taxon>
        <taxon>Pezizomycotina</taxon>
        <taxon>Sordariomycetes</taxon>
        <taxon>Xylariomycetidae</taxon>
        <taxon>Xylariales</taxon>
        <taxon>Hypoxylaceae</taxon>
        <taxon>Hypoxylon</taxon>
    </lineage>
</organism>
<dbReference type="EMBL" id="MU393424">
    <property type="protein sequence ID" value="KAI4870367.1"/>
    <property type="molecule type" value="Genomic_DNA"/>
</dbReference>
<sequence>MQNSTPSSSRPLTSRIPGQLHTPTHSFSEAAFTPDSTSEGKAIAWNDKRSKDEFDLARAKLSDQRFNMRDYEDPLLPRQFPPSHYYPKGVTAEIEARLLQIIAQIKGSST</sequence>
<comment type="caution">
    <text evidence="1">The sequence shown here is derived from an EMBL/GenBank/DDBJ whole genome shotgun (WGS) entry which is preliminary data.</text>
</comment>
<keyword evidence="2" id="KW-1185">Reference proteome</keyword>
<reference evidence="1 2" key="1">
    <citation type="journal article" date="2022" name="New Phytol.">
        <title>Ecological generalism drives hyperdiversity of secondary metabolite gene clusters in xylarialean endophytes.</title>
        <authorList>
            <person name="Franco M.E.E."/>
            <person name="Wisecaver J.H."/>
            <person name="Arnold A.E."/>
            <person name="Ju Y.M."/>
            <person name="Slot J.C."/>
            <person name="Ahrendt S."/>
            <person name="Moore L.P."/>
            <person name="Eastman K.E."/>
            <person name="Scott K."/>
            <person name="Konkel Z."/>
            <person name="Mondo S.J."/>
            <person name="Kuo A."/>
            <person name="Hayes R.D."/>
            <person name="Haridas S."/>
            <person name="Andreopoulos B."/>
            <person name="Riley R."/>
            <person name="LaButti K."/>
            <person name="Pangilinan J."/>
            <person name="Lipzen A."/>
            <person name="Amirebrahimi M."/>
            <person name="Yan J."/>
            <person name="Adam C."/>
            <person name="Keymanesh K."/>
            <person name="Ng V."/>
            <person name="Louie K."/>
            <person name="Northen T."/>
            <person name="Drula E."/>
            <person name="Henrissat B."/>
            <person name="Hsieh H.M."/>
            <person name="Youens-Clark K."/>
            <person name="Lutzoni F."/>
            <person name="Miadlikowska J."/>
            <person name="Eastwood D.C."/>
            <person name="Hamelin R.C."/>
            <person name="Grigoriev I.V."/>
            <person name="U'Ren J.M."/>
        </authorList>
    </citation>
    <scope>NUCLEOTIDE SEQUENCE [LARGE SCALE GENOMIC DNA]</scope>
    <source>
        <strain evidence="1 2">CBS 119005</strain>
    </source>
</reference>
<evidence type="ECO:0000313" key="1">
    <source>
        <dbReference type="EMBL" id="KAI4870367.1"/>
    </source>
</evidence>
<proteinExistence type="predicted"/>
<dbReference type="Proteomes" id="UP001497700">
    <property type="component" value="Unassembled WGS sequence"/>
</dbReference>
<name>A0ACB9ZF50_9PEZI</name>
<gene>
    <name evidence="1" type="ORF">F4820DRAFT_403427</name>
</gene>
<protein>
    <submittedName>
        <fullName evidence="1">Uncharacterized protein</fullName>
    </submittedName>
</protein>